<evidence type="ECO:0000256" key="12">
    <source>
        <dbReference type="ARBA" id="ARBA00049091"/>
    </source>
</evidence>
<dbReference type="PROSITE" id="PS51352">
    <property type="entry name" value="THIOREDOXIN_2"/>
    <property type="match status" value="1"/>
</dbReference>
<name>A0AAT9GKZ4_9BACT</name>
<keyword evidence="5" id="KW-0049">Antioxidant</keyword>
<protein>
    <recommendedName>
        <fullName evidence="3">thioredoxin-dependent peroxiredoxin</fullName>
        <ecNumber evidence="3">1.11.1.24</ecNumber>
    </recommendedName>
    <alternativeName>
        <fullName evidence="9">Thioredoxin peroxidase</fullName>
    </alternativeName>
    <alternativeName>
        <fullName evidence="11">Thioredoxin-dependent peroxiredoxin Bcp</fullName>
    </alternativeName>
</protein>
<dbReference type="GO" id="GO:0045454">
    <property type="term" value="P:cell redox homeostasis"/>
    <property type="evidence" value="ECO:0007669"/>
    <property type="project" value="TreeGrafter"/>
</dbReference>
<evidence type="ECO:0000256" key="4">
    <source>
        <dbReference type="ARBA" id="ARBA00022559"/>
    </source>
</evidence>
<comment type="function">
    <text evidence="1">Thiol-specific peroxidase that catalyzes the reduction of hydrogen peroxide and organic hydroperoxides to water and alcohols, respectively. Plays a role in cell protection against oxidative stress by detoxifying peroxides and as sensor of hydrogen peroxide-mediated signaling events.</text>
</comment>
<proteinExistence type="inferred from homology"/>
<comment type="subunit">
    <text evidence="2">Monomer.</text>
</comment>
<dbReference type="EMBL" id="AP029612">
    <property type="protein sequence ID" value="BFG71255.1"/>
    <property type="molecule type" value="Genomic_DNA"/>
</dbReference>
<dbReference type="InterPro" id="IPR036249">
    <property type="entry name" value="Thioredoxin-like_sf"/>
</dbReference>
<dbReference type="PANTHER" id="PTHR42801:SF4">
    <property type="entry name" value="AHPC_TSA FAMILY PROTEIN"/>
    <property type="match status" value="1"/>
</dbReference>
<keyword evidence="4 15" id="KW-0575">Peroxidase</keyword>
<keyword evidence="6" id="KW-0560">Oxidoreductase</keyword>
<organism evidence="15">
    <name type="scientific">Sediminibacterium sp. KACHI17</name>
    <dbReference type="NCBI Taxonomy" id="1751071"/>
    <lineage>
        <taxon>Bacteria</taxon>
        <taxon>Pseudomonadati</taxon>
        <taxon>Bacteroidota</taxon>
        <taxon>Chitinophagia</taxon>
        <taxon>Chitinophagales</taxon>
        <taxon>Chitinophagaceae</taxon>
        <taxon>Sediminibacterium</taxon>
    </lineage>
</organism>
<reference evidence="15" key="1">
    <citation type="submission" date="2024-02" db="EMBL/GenBank/DDBJ databases">
        <title>Sediminibacterium planktonica sp. nov. and Sediminibacterium longus sp. nov., isolated from surface lake and river water.</title>
        <authorList>
            <person name="Watanabe K."/>
            <person name="Takemine S."/>
            <person name="Ishii Y."/>
            <person name="Ogata Y."/>
            <person name="Shindo C."/>
            <person name="Suda W."/>
        </authorList>
    </citation>
    <scope>NUCLEOTIDE SEQUENCE</scope>
    <source>
        <strain evidence="15">KACHI17</strain>
    </source>
</reference>
<dbReference type="NCBIfam" id="NF006960">
    <property type="entry name" value="PRK09437.1"/>
    <property type="match status" value="1"/>
</dbReference>
<feature type="active site" description="Cysteine sulfenic acid (-SOH) intermediate; for peroxidase activity" evidence="13">
    <location>
        <position position="46"/>
    </location>
</feature>
<comment type="similarity">
    <text evidence="10">Belongs to the peroxiredoxin family. BCP/PrxQ subfamily.</text>
</comment>
<evidence type="ECO:0000256" key="1">
    <source>
        <dbReference type="ARBA" id="ARBA00003330"/>
    </source>
</evidence>
<evidence type="ECO:0000256" key="5">
    <source>
        <dbReference type="ARBA" id="ARBA00022862"/>
    </source>
</evidence>
<dbReference type="FunFam" id="3.40.30.10:FF:000007">
    <property type="entry name" value="Thioredoxin-dependent thiol peroxidase"/>
    <property type="match status" value="1"/>
</dbReference>
<dbReference type="InterPro" id="IPR050924">
    <property type="entry name" value="Peroxiredoxin_BCP/PrxQ"/>
</dbReference>
<dbReference type="InterPro" id="IPR013766">
    <property type="entry name" value="Thioredoxin_domain"/>
</dbReference>
<evidence type="ECO:0000256" key="8">
    <source>
        <dbReference type="ARBA" id="ARBA00023284"/>
    </source>
</evidence>
<dbReference type="GO" id="GO:0005737">
    <property type="term" value="C:cytoplasm"/>
    <property type="evidence" value="ECO:0007669"/>
    <property type="project" value="TreeGrafter"/>
</dbReference>
<evidence type="ECO:0000256" key="9">
    <source>
        <dbReference type="ARBA" id="ARBA00032824"/>
    </source>
</evidence>
<evidence type="ECO:0000256" key="6">
    <source>
        <dbReference type="ARBA" id="ARBA00023002"/>
    </source>
</evidence>
<dbReference type="RefSeq" id="WP_353548890.1">
    <property type="nucleotide sequence ID" value="NZ_AP029612.1"/>
</dbReference>
<dbReference type="EC" id="1.11.1.24" evidence="3"/>
<evidence type="ECO:0000256" key="13">
    <source>
        <dbReference type="PIRSR" id="PIRSR000239-1"/>
    </source>
</evidence>
<dbReference type="AlphaFoldDB" id="A0AAT9GKZ4"/>
<dbReference type="GO" id="GO:0008379">
    <property type="term" value="F:thioredoxin peroxidase activity"/>
    <property type="evidence" value="ECO:0007669"/>
    <property type="project" value="TreeGrafter"/>
</dbReference>
<dbReference type="PIRSF" id="PIRSF000239">
    <property type="entry name" value="AHPC"/>
    <property type="match status" value="1"/>
</dbReference>
<sequence>MALPAIGKKAPVFKGVDQNGKKWSLTDFKGQKVVLYFYPHDHTPTCTVQACNLRDHYALLKKKGFQVIGVSSDDVKSHKKFETKHQLPFPLLADEDLKIHEQYGVWQLKKFMGKEFMGTIRTTFLIDENGKLKNIIQKPASKKHAEEVLAAWENA</sequence>
<evidence type="ECO:0000256" key="7">
    <source>
        <dbReference type="ARBA" id="ARBA00023157"/>
    </source>
</evidence>
<keyword evidence="7" id="KW-1015">Disulfide bond</keyword>
<evidence type="ECO:0000256" key="10">
    <source>
        <dbReference type="ARBA" id="ARBA00038489"/>
    </source>
</evidence>
<evidence type="ECO:0000256" key="11">
    <source>
        <dbReference type="ARBA" id="ARBA00042639"/>
    </source>
</evidence>
<evidence type="ECO:0000313" key="15">
    <source>
        <dbReference type="EMBL" id="BFG71255.1"/>
    </source>
</evidence>
<dbReference type="Pfam" id="PF00578">
    <property type="entry name" value="AhpC-TSA"/>
    <property type="match status" value="1"/>
</dbReference>
<dbReference type="CDD" id="cd03017">
    <property type="entry name" value="PRX_BCP"/>
    <property type="match status" value="1"/>
</dbReference>
<dbReference type="InterPro" id="IPR000866">
    <property type="entry name" value="AhpC/TSA"/>
</dbReference>
<gene>
    <name evidence="15" type="primary">bcp</name>
    <name evidence="15" type="ORF">KACHI17_21360</name>
</gene>
<evidence type="ECO:0000259" key="14">
    <source>
        <dbReference type="PROSITE" id="PS51352"/>
    </source>
</evidence>
<dbReference type="PANTHER" id="PTHR42801">
    <property type="entry name" value="THIOREDOXIN-DEPENDENT PEROXIDE REDUCTASE"/>
    <property type="match status" value="1"/>
</dbReference>
<feature type="domain" description="Thioredoxin" evidence="14">
    <location>
        <begin position="4"/>
        <end position="155"/>
    </location>
</feature>
<evidence type="ECO:0000256" key="2">
    <source>
        <dbReference type="ARBA" id="ARBA00011245"/>
    </source>
</evidence>
<dbReference type="InterPro" id="IPR024706">
    <property type="entry name" value="Peroxiredoxin_AhpC-typ"/>
</dbReference>
<dbReference type="GO" id="GO:0034599">
    <property type="term" value="P:cellular response to oxidative stress"/>
    <property type="evidence" value="ECO:0007669"/>
    <property type="project" value="TreeGrafter"/>
</dbReference>
<keyword evidence="8" id="KW-0676">Redox-active center</keyword>
<comment type="catalytic activity">
    <reaction evidence="12">
        <text>a hydroperoxide + [thioredoxin]-dithiol = an alcohol + [thioredoxin]-disulfide + H2O</text>
        <dbReference type="Rhea" id="RHEA:62620"/>
        <dbReference type="Rhea" id="RHEA-COMP:10698"/>
        <dbReference type="Rhea" id="RHEA-COMP:10700"/>
        <dbReference type="ChEBI" id="CHEBI:15377"/>
        <dbReference type="ChEBI" id="CHEBI:29950"/>
        <dbReference type="ChEBI" id="CHEBI:30879"/>
        <dbReference type="ChEBI" id="CHEBI:35924"/>
        <dbReference type="ChEBI" id="CHEBI:50058"/>
        <dbReference type="EC" id="1.11.1.24"/>
    </reaction>
</comment>
<evidence type="ECO:0000256" key="3">
    <source>
        <dbReference type="ARBA" id="ARBA00013017"/>
    </source>
</evidence>
<accession>A0AAT9GKZ4</accession>
<dbReference type="Gene3D" id="3.40.30.10">
    <property type="entry name" value="Glutaredoxin"/>
    <property type="match status" value="1"/>
</dbReference>
<dbReference type="SUPFAM" id="SSF52833">
    <property type="entry name" value="Thioredoxin-like"/>
    <property type="match status" value="1"/>
</dbReference>